<keyword evidence="1 4" id="KW-0649">Protein kinase inhibitor</keyword>
<name>A0AAW0K3N9_QUESU</name>
<organism evidence="4 5">
    <name type="scientific">Quercus suber</name>
    <name type="common">Cork oak</name>
    <dbReference type="NCBI Taxonomy" id="58331"/>
    <lineage>
        <taxon>Eukaryota</taxon>
        <taxon>Viridiplantae</taxon>
        <taxon>Streptophyta</taxon>
        <taxon>Embryophyta</taxon>
        <taxon>Tracheophyta</taxon>
        <taxon>Spermatophyta</taxon>
        <taxon>Magnoliopsida</taxon>
        <taxon>eudicotyledons</taxon>
        <taxon>Gunneridae</taxon>
        <taxon>Pentapetalae</taxon>
        <taxon>rosids</taxon>
        <taxon>fabids</taxon>
        <taxon>Fagales</taxon>
        <taxon>Fagaceae</taxon>
        <taxon>Quercus</taxon>
    </lineage>
</organism>
<dbReference type="GO" id="GO:0032875">
    <property type="term" value="P:regulation of DNA endoreduplication"/>
    <property type="evidence" value="ECO:0007669"/>
    <property type="project" value="InterPro"/>
</dbReference>
<dbReference type="PANTHER" id="PTHR33142:SF89">
    <property type="entry name" value="CYCLIN-DEPENDENT PROTEIN KINASE INHIBITOR SMR2"/>
    <property type="match status" value="1"/>
</dbReference>
<evidence type="ECO:0000313" key="4">
    <source>
        <dbReference type="EMBL" id="KAK7833518.1"/>
    </source>
</evidence>
<evidence type="ECO:0000313" key="5">
    <source>
        <dbReference type="Proteomes" id="UP000237347"/>
    </source>
</evidence>
<gene>
    <name evidence="4" type="primary">SMR3_1</name>
    <name evidence="4" type="ORF">CFP56_025575</name>
</gene>
<dbReference type="EMBL" id="PKMF04000405">
    <property type="protein sequence ID" value="KAK7833518.1"/>
    <property type="molecule type" value="Genomic_DNA"/>
</dbReference>
<keyword evidence="2" id="KW-0131">Cell cycle</keyword>
<feature type="region of interest" description="Disordered" evidence="3">
    <location>
        <begin position="1"/>
        <end position="64"/>
    </location>
</feature>
<evidence type="ECO:0000256" key="2">
    <source>
        <dbReference type="ARBA" id="ARBA00023306"/>
    </source>
</evidence>
<dbReference type="Proteomes" id="UP000237347">
    <property type="component" value="Unassembled WGS sequence"/>
</dbReference>
<dbReference type="PANTHER" id="PTHR33142">
    <property type="entry name" value="CYCLIN-DEPENDENT PROTEIN KINASE INHIBITOR SMR13"/>
    <property type="match status" value="1"/>
</dbReference>
<keyword evidence="5" id="KW-1185">Reference proteome</keyword>
<protein>
    <submittedName>
        <fullName evidence="4">Cyclin-dependent protein kinase inhibitor smr3</fullName>
    </submittedName>
</protein>
<proteinExistence type="predicted"/>
<accession>A0AAW0K3N9</accession>
<dbReference type="AlphaFoldDB" id="A0AAW0K3N9"/>
<dbReference type="InterPro" id="IPR040389">
    <property type="entry name" value="SMR"/>
</dbReference>
<evidence type="ECO:0000256" key="1">
    <source>
        <dbReference type="ARBA" id="ARBA00023013"/>
    </source>
</evidence>
<comment type="caution">
    <text evidence="4">The sequence shown here is derived from an EMBL/GenBank/DDBJ whole genome shotgun (WGS) entry which is preliminary data.</text>
</comment>
<reference evidence="4 5" key="1">
    <citation type="journal article" date="2018" name="Sci. Data">
        <title>The draft genome sequence of cork oak.</title>
        <authorList>
            <person name="Ramos A.M."/>
            <person name="Usie A."/>
            <person name="Barbosa P."/>
            <person name="Barros P.M."/>
            <person name="Capote T."/>
            <person name="Chaves I."/>
            <person name="Simoes F."/>
            <person name="Abreu I."/>
            <person name="Carrasquinho I."/>
            <person name="Faro C."/>
            <person name="Guimaraes J.B."/>
            <person name="Mendonca D."/>
            <person name="Nobrega F."/>
            <person name="Rodrigues L."/>
            <person name="Saibo N.J.M."/>
            <person name="Varela M.C."/>
            <person name="Egas C."/>
            <person name="Matos J."/>
            <person name="Miguel C.M."/>
            <person name="Oliveira M.M."/>
            <person name="Ricardo C.P."/>
            <person name="Goncalves S."/>
        </authorList>
    </citation>
    <scope>NUCLEOTIDE SEQUENCE [LARGE SCALE GENOMIC DNA]</scope>
    <source>
        <strain evidence="5">cv. HL8</strain>
    </source>
</reference>
<dbReference type="GO" id="GO:0004860">
    <property type="term" value="F:protein kinase inhibitor activity"/>
    <property type="evidence" value="ECO:0007669"/>
    <property type="project" value="UniProtKB-KW"/>
</dbReference>
<sequence length="106" mass="12204">MSKDHMISQKNLPKPPQLQVPKQVDDDDDDEEGCRTPTSPDHKIPTTQSCPPTPRKPARVSVHKRKWADLKFFENTRREELESFFQSSFKSPTVTSHAVKRRCTSV</sequence>
<evidence type="ECO:0000256" key="3">
    <source>
        <dbReference type="SAM" id="MobiDB-lite"/>
    </source>
</evidence>